<feature type="domain" description="CNH" evidence="3">
    <location>
        <begin position="65"/>
        <end position="347"/>
    </location>
</feature>
<proteinExistence type="predicted"/>
<organism evidence="4 5">
    <name type="scientific">Calocera cornea HHB12733</name>
    <dbReference type="NCBI Taxonomy" id="1353952"/>
    <lineage>
        <taxon>Eukaryota</taxon>
        <taxon>Fungi</taxon>
        <taxon>Dikarya</taxon>
        <taxon>Basidiomycota</taxon>
        <taxon>Agaricomycotina</taxon>
        <taxon>Dacrymycetes</taxon>
        <taxon>Dacrymycetales</taxon>
        <taxon>Dacrymycetaceae</taxon>
        <taxon>Calocera</taxon>
    </lineage>
</organism>
<accession>A0A165IGV2</accession>
<dbReference type="AlphaFoldDB" id="A0A165IGV2"/>
<dbReference type="PANTHER" id="PTHR46572:SF1">
    <property type="entry name" value="RHO1 GUANINE NUCLEOTIDE EXCHANGE FACTOR TUS1"/>
    <property type="match status" value="1"/>
</dbReference>
<dbReference type="InParanoid" id="A0A165IGV2"/>
<feature type="region of interest" description="Disordered" evidence="2">
    <location>
        <begin position="1"/>
        <end position="26"/>
    </location>
</feature>
<dbReference type="InterPro" id="IPR052233">
    <property type="entry name" value="Rho-type_GEFs"/>
</dbReference>
<evidence type="ECO:0000313" key="5">
    <source>
        <dbReference type="Proteomes" id="UP000076842"/>
    </source>
</evidence>
<protein>
    <recommendedName>
        <fullName evidence="3">CNH domain-containing protein</fullName>
    </recommendedName>
</protein>
<dbReference type="STRING" id="1353952.A0A165IGV2"/>
<sequence>MFTKVRELVRKPKPSKPNEAALPHNGAPIAAAEPARPEQLREVFKLAPLGTSTAARTDPPNIPFTSNLVSVSTFTIPANRAVQLLVAACEDGIWFGRAADPGSVKLSIALPKVTACVLMPEEEALLVISDRELLLFSTQCLPPGQAKSPLQKLDKNVDSLITTFLQGKQMVVYSTRKGGDYKVHVFEPAEDGDLPHASFEKLHELSITSPFTSLHPLTSRLALPCAFHWELLDPSRFRSEHVAHPKKPVSGRVRREDVGRGLGCVELTGEVLLLVYDEYGAILDRTSKQVVRSTVWKNKVSRAAFRPPYVLLFGASMVEVRHMGTLELVQLLQAEGVRCLSLPMQVRPKRERLENWEGEGGEEVGVGAAAAAEEVWACMSAGVGGEGQRIVRLSRA</sequence>
<evidence type="ECO:0000313" key="4">
    <source>
        <dbReference type="EMBL" id="KZT60558.1"/>
    </source>
</evidence>
<dbReference type="Pfam" id="PF00780">
    <property type="entry name" value="CNH"/>
    <property type="match status" value="1"/>
</dbReference>
<reference evidence="4 5" key="1">
    <citation type="journal article" date="2016" name="Mol. Biol. Evol.">
        <title>Comparative Genomics of Early-Diverging Mushroom-Forming Fungi Provides Insights into the Origins of Lignocellulose Decay Capabilities.</title>
        <authorList>
            <person name="Nagy L.G."/>
            <person name="Riley R."/>
            <person name="Tritt A."/>
            <person name="Adam C."/>
            <person name="Daum C."/>
            <person name="Floudas D."/>
            <person name="Sun H."/>
            <person name="Yadav J.S."/>
            <person name="Pangilinan J."/>
            <person name="Larsson K.H."/>
            <person name="Matsuura K."/>
            <person name="Barry K."/>
            <person name="Labutti K."/>
            <person name="Kuo R."/>
            <person name="Ohm R.A."/>
            <person name="Bhattacharya S.S."/>
            <person name="Shirouzu T."/>
            <person name="Yoshinaga Y."/>
            <person name="Martin F.M."/>
            <person name="Grigoriev I.V."/>
            <person name="Hibbett D.S."/>
        </authorList>
    </citation>
    <scope>NUCLEOTIDE SEQUENCE [LARGE SCALE GENOMIC DNA]</scope>
    <source>
        <strain evidence="4 5">HHB12733</strain>
    </source>
</reference>
<evidence type="ECO:0000256" key="1">
    <source>
        <dbReference type="ARBA" id="ARBA00022658"/>
    </source>
</evidence>
<gene>
    <name evidence="4" type="ORF">CALCODRAFT_492355</name>
</gene>
<dbReference type="PANTHER" id="PTHR46572">
    <property type="entry name" value="RHO1 GDP-GTP EXCHANGE PROTEIN 1-RELATED"/>
    <property type="match status" value="1"/>
</dbReference>
<dbReference type="EMBL" id="KV423930">
    <property type="protein sequence ID" value="KZT60558.1"/>
    <property type="molecule type" value="Genomic_DNA"/>
</dbReference>
<dbReference type="Proteomes" id="UP000076842">
    <property type="component" value="Unassembled WGS sequence"/>
</dbReference>
<evidence type="ECO:0000259" key="3">
    <source>
        <dbReference type="PROSITE" id="PS50219"/>
    </source>
</evidence>
<keyword evidence="5" id="KW-1185">Reference proteome</keyword>
<dbReference type="GO" id="GO:0005085">
    <property type="term" value="F:guanyl-nucleotide exchange factor activity"/>
    <property type="evidence" value="ECO:0007669"/>
    <property type="project" value="UniProtKB-KW"/>
</dbReference>
<dbReference type="OrthoDB" id="2272012at2759"/>
<dbReference type="PROSITE" id="PS50219">
    <property type="entry name" value="CNH"/>
    <property type="match status" value="1"/>
</dbReference>
<feature type="compositionally biased region" description="Basic and acidic residues" evidence="2">
    <location>
        <begin position="1"/>
        <end position="10"/>
    </location>
</feature>
<keyword evidence="1" id="KW-0344">Guanine-nucleotide releasing factor</keyword>
<evidence type="ECO:0000256" key="2">
    <source>
        <dbReference type="SAM" id="MobiDB-lite"/>
    </source>
</evidence>
<name>A0A165IGV2_9BASI</name>
<dbReference type="InterPro" id="IPR001180">
    <property type="entry name" value="CNH_dom"/>
</dbReference>